<proteinExistence type="predicted"/>
<evidence type="ECO:0000313" key="2">
    <source>
        <dbReference type="Proteomes" id="UP001641549"/>
    </source>
</evidence>
<reference evidence="1" key="1">
    <citation type="submission" date="2020-05" db="EMBL/GenBank/DDBJ databases">
        <authorList>
            <person name="Chiriac C."/>
            <person name="Salcher M."/>
            <person name="Ghai R."/>
            <person name="Kavagutti S V."/>
        </authorList>
    </citation>
    <scope>NUCLEOTIDE SEQUENCE [LARGE SCALE GENOMIC DNA]</scope>
</reference>
<dbReference type="EMBL" id="LR797314">
    <property type="protein sequence ID" value="CAB4202495.1"/>
    <property type="molecule type" value="Genomic_DNA"/>
</dbReference>
<dbReference type="Proteomes" id="UP001641549">
    <property type="component" value="Chromosome UFOv-RH-23may17-C8087"/>
</dbReference>
<protein>
    <submittedName>
        <fullName evidence="1">Uncharacterized protein</fullName>
    </submittedName>
</protein>
<organism evidence="1 2">
    <name type="scientific">uncultured Caudovirales phage</name>
    <dbReference type="NCBI Taxonomy" id="2100421"/>
    <lineage>
        <taxon>Viruses</taxon>
        <taxon>Duplodnaviria</taxon>
        <taxon>Heunggongvirae</taxon>
        <taxon>Uroviricota</taxon>
        <taxon>Caudoviricetes</taxon>
        <taxon>Peduoviridae</taxon>
        <taxon>Maltschvirus</taxon>
        <taxon>Maltschvirus maltsch</taxon>
    </lineage>
</organism>
<name>A0A6J5S4X5_9CAUD</name>
<gene>
    <name evidence="1" type="ORF">UFOVP1367_19</name>
</gene>
<sequence>MSLTLDAIDLPPDLLWVDEFEWTPIEQSHQHTLTGALVFQSATRAAGRPITLSGSQDHGWATKTQVDALYTKLTGNAVMTLTLPDARTFQVRFLHENNPLTVKPIVDYRIKAAGDFFEVSIKLIAV</sequence>
<evidence type="ECO:0000313" key="1">
    <source>
        <dbReference type="EMBL" id="CAB4202495.1"/>
    </source>
</evidence>
<accession>A0A6J5S4X5</accession>
<keyword evidence="2" id="KW-1185">Reference proteome</keyword>